<sequence length="455" mass="52022">MVTQDWGEVAFVLDQPAGTSNLLLNSQNMTFNAGRKAIGGRLINIAGWIRNAHHQLHAFKQMFLMGTERFGDVKHRFLHRVRWEIEQLYLAPLYKIKEQINSGALTMGSYTVIFFPEGCQLYGETEWKLLPLLRKIRGRALKLLRRWAKISKMASAQDINVTDMYVELGTPIPVQGCMELLLELSCLEFRAVGYKSSRLGDGTIASTLDTKRTMKDGWKRIRCYLEKFPNGTIKTLKDFVKPIDTIEELEGDDRLFEQRPYQPFVTHVCFLCGTAGATMERIKFAEFKKCLLHIRKQRVPEEGWISRECRRIHTTATETPLPDQQRFERNEVVLSPVLSMRCHIGQAFDYLLNPVSGCKICRVVRGYPEVITNGHNAYGKSSGAVNCAEYATAPRCKNMEVHVIGPTDPSGICTVSTLRRFLTQFRHSINWSLKTGKGYGQRHEWKGPREVTWQG</sequence>
<dbReference type="EMBL" id="ML987190">
    <property type="protein sequence ID" value="KAF2254286.1"/>
    <property type="molecule type" value="Genomic_DNA"/>
</dbReference>
<reference evidence="1" key="1">
    <citation type="journal article" date="2020" name="Stud. Mycol.">
        <title>101 Dothideomycetes genomes: a test case for predicting lifestyles and emergence of pathogens.</title>
        <authorList>
            <person name="Haridas S."/>
            <person name="Albert R."/>
            <person name="Binder M."/>
            <person name="Bloem J."/>
            <person name="Labutti K."/>
            <person name="Salamov A."/>
            <person name="Andreopoulos B."/>
            <person name="Baker S."/>
            <person name="Barry K."/>
            <person name="Bills G."/>
            <person name="Bluhm B."/>
            <person name="Cannon C."/>
            <person name="Castanera R."/>
            <person name="Culley D."/>
            <person name="Daum C."/>
            <person name="Ezra D."/>
            <person name="Gonzalez J."/>
            <person name="Henrissat B."/>
            <person name="Kuo A."/>
            <person name="Liang C."/>
            <person name="Lipzen A."/>
            <person name="Lutzoni F."/>
            <person name="Magnuson J."/>
            <person name="Mondo S."/>
            <person name="Nolan M."/>
            <person name="Ohm R."/>
            <person name="Pangilinan J."/>
            <person name="Park H.-J."/>
            <person name="Ramirez L."/>
            <person name="Alfaro M."/>
            <person name="Sun H."/>
            <person name="Tritt A."/>
            <person name="Yoshinaga Y."/>
            <person name="Zwiers L.-H."/>
            <person name="Turgeon B."/>
            <person name="Goodwin S."/>
            <person name="Spatafora J."/>
            <person name="Crous P."/>
            <person name="Grigoriev I."/>
        </authorList>
    </citation>
    <scope>NUCLEOTIDE SEQUENCE</scope>
    <source>
        <strain evidence="1">CBS 122368</strain>
    </source>
</reference>
<dbReference type="RefSeq" id="XP_033689290.1">
    <property type="nucleotide sequence ID" value="XM_033832639.1"/>
</dbReference>
<proteinExistence type="predicted"/>
<accession>A0A6A6IV74</accession>
<keyword evidence="2" id="KW-1185">Reference proteome</keyword>
<dbReference type="AlphaFoldDB" id="A0A6A6IV74"/>
<name>A0A6A6IV74_9PLEO</name>
<dbReference type="GeneID" id="54585969"/>
<evidence type="ECO:0000313" key="2">
    <source>
        <dbReference type="Proteomes" id="UP000800094"/>
    </source>
</evidence>
<protein>
    <submittedName>
        <fullName evidence="1">Uncharacterized protein</fullName>
    </submittedName>
</protein>
<evidence type="ECO:0000313" key="1">
    <source>
        <dbReference type="EMBL" id="KAF2254286.1"/>
    </source>
</evidence>
<organism evidence="1 2">
    <name type="scientific">Trematosphaeria pertusa</name>
    <dbReference type="NCBI Taxonomy" id="390896"/>
    <lineage>
        <taxon>Eukaryota</taxon>
        <taxon>Fungi</taxon>
        <taxon>Dikarya</taxon>
        <taxon>Ascomycota</taxon>
        <taxon>Pezizomycotina</taxon>
        <taxon>Dothideomycetes</taxon>
        <taxon>Pleosporomycetidae</taxon>
        <taxon>Pleosporales</taxon>
        <taxon>Massarineae</taxon>
        <taxon>Trematosphaeriaceae</taxon>
        <taxon>Trematosphaeria</taxon>
    </lineage>
</organism>
<gene>
    <name evidence="1" type="ORF">BU26DRAFT_558985</name>
</gene>
<dbReference type="Proteomes" id="UP000800094">
    <property type="component" value="Unassembled WGS sequence"/>
</dbReference>